<dbReference type="GO" id="GO:0032259">
    <property type="term" value="P:methylation"/>
    <property type="evidence" value="ECO:0007669"/>
    <property type="project" value="UniProtKB-KW"/>
</dbReference>
<dbReference type="InterPro" id="IPR029063">
    <property type="entry name" value="SAM-dependent_MTases_sf"/>
</dbReference>
<dbReference type="InterPro" id="IPR041698">
    <property type="entry name" value="Methyltransf_25"/>
</dbReference>
<dbReference type="GO" id="GO:0008168">
    <property type="term" value="F:methyltransferase activity"/>
    <property type="evidence" value="ECO:0007669"/>
    <property type="project" value="UniProtKB-KW"/>
</dbReference>
<reference evidence="2 3" key="1">
    <citation type="submission" date="2020-04" db="EMBL/GenBank/DDBJ databases">
        <authorList>
            <person name="Klaysubun C."/>
            <person name="Duangmal K."/>
            <person name="Lipun K."/>
        </authorList>
    </citation>
    <scope>NUCLEOTIDE SEQUENCE [LARGE SCALE GENOMIC DNA]</scope>
    <source>
        <strain evidence="2 3">K10HN5</strain>
    </source>
</reference>
<dbReference type="SUPFAM" id="SSF53335">
    <property type="entry name" value="S-adenosyl-L-methionine-dependent methyltransferases"/>
    <property type="match status" value="1"/>
</dbReference>
<dbReference type="CDD" id="cd02440">
    <property type="entry name" value="AdoMet_MTases"/>
    <property type="match status" value="1"/>
</dbReference>
<proteinExistence type="predicted"/>
<feature type="domain" description="Methyltransferase" evidence="1">
    <location>
        <begin position="89"/>
        <end position="180"/>
    </location>
</feature>
<dbReference type="RefSeq" id="WP_169381515.1">
    <property type="nucleotide sequence ID" value="NZ_JAAXLA010000018.1"/>
</dbReference>
<evidence type="ECO:0000259" key="1">
    <source>
        <dbReference type="Pfam" id="PF13649"/>
    </source>
</evidence>
<dbReference type="EMBL" id="JAAXLA010000018">
    <property type="protein sequence ID" value="NMH98084.1"/>
    <property type="molecule type" value="Genomic_DNA"/>
</dbReference>
<evidence type="ECO:0000313" key="2">
    <source>
        <dbReference type="EMBL" id="NMH98084.1"/>
    </source>
</evidence>
<accession>A0ABX1SAY4</accession>
<comment type="caution">
    <text evidence="2">The sequence shown here is derived from an EMBL/GenBank/DDBJ whole genome shotgun (WGS) entry which is preliminary data.</text>
</comment>
<organism evidence="2 3">
    <name type="scientific">Pseudonocardia acidicola</name>
    <dbReference type="NCBI Taxonomy" id="2724939"/>
    <lineage>
        <taxon>Bacteria</taxon>
        <taxon>Bacillati</taxon>
        <taxon>Actinomycetota</taxon>
        <taxon>Actinomycetes</taxon>
        <taxon>Pseudonocardiales</taxon>
        <taxon>Pseudonocardiaceae</taxon>
        <taxon>Pseudonocardia</taxon>
    </lineage>
</organism>
<dbReference type="Gene3D" id="3.40.50.150">
    <property type="entry name" value="Vaccinia Virus protein VP39"/>
    <property type="match status" value="1"/>
</dbReference>
<evidence type="ECO:0000313" key="3">
    <source>
        <dbReference type="Proteomes" id="UP000820669"/>
    </source>
</evidence>
<protein>
    <submittedName>
        <fullName evidence="2">Class I SAM-dependent methyltransferase</fullName>
    </submittedName>
</protein>
<gene>
    <name evidence="2" type="ORF">HF526_12285</name>
</gene>
<dbReference type="Proteomes" id="UP000820669">
    <property type="component" value="Unassembled WGS sequence"/>
</dbReference>
<keyword evidence="2" id="KW-0489">Methyltransferase</keyword>
<sequence>MIALDRLDNDLAGWLDRTLVAPGLLDPAAFEDAFVAVVTSAADDPDDAWSAFYRNTLAALTGHPVPGGTNAELAPVHARAAELVVGTDVVELGCCFGFLSLRLAGSGYRVTAVDISAGAVALLSRMAPRLGLHVDAVTGDACAPPLASGSADTVLAVHLLEHLPEPAGDVVLAEMLRLARRRVVVAVPFEDTPNPVWGHVRRFDPATLTAMGARTGHPFTVTDHHGGWLVVDP</sequence>
<keyword evidence="2" id="KW-0808">Transferase</keyword>
<dbReference type="NCBIfam" id="NF041255">
    <property type="entry name" value="mycofact_MftM"/>
    <property type="match status" value="1"/>
</dbReference>
<keyword evidence="3" id="KW-1185">Reference proteome</keyword>
<name>A0ABX1SAY4_9PSEU</name>
<dbReference type="Pfam" id="PF13649">
    <property type="entry name" value="Methyltransf_25"/>
    <property type="match status" value="1"/>
</dbReference>